<dbReference type="RefSeq" id="WP_238807577.1">
    <property type="nucleotide sequence ID" value="NZ_CAKLPY010000002.1"/>
</dbReference>
<comment type="caution">
    <text evidence="8">The sequence shown here is derived from an EMBL/GenBank/DDBJ whole genome shotgun (WGS) entry which is preliminary data.</text>
</comment>
<evidence type="ECO:0000259" key="7">
    <source>
        <dbReference type="PROSITE" id="PS51123"/>
    </source>
</evidence>
<dbReference type="InterPro" id="IPR050330">
    <property type="entry name" value="Bact_OuterMem_StrucFunc"/>
</dbReference>
<feature type="region of interest" description="Disordered" evidence="5">
    <location>
        <begin position="302"/>
        <end position="332"/>
    </location>
</feature>
<evidence type="ECO:0000313" key="8">
    <source>
        <dbReference type="EMBL" id="CAH0997033.1"/>
    </source>
</evidence>
<dbReference type="PROSITE" id="PS51123">
    <property type="entry name" value="OMPA_2"/>
    <property type="match status" value="1"/>
</dbReference>
<feature type="signal peptide" evidence="6">
    <location>
        <begin position="1"/>
        <end position="20"/>
    </location>
</feature>
<keyword evidence="6" id="KW-0732">Signal</keyword>
<dbReference type="InterPro" id="IPR006665">
    <property type="entry name" value="OmpA-like"/>
</dbReference>
<proteinExistence type="predicted"/>
<keyword evidence="3" id="KW-0998">Cell outer membrane</keyword>
<dbReference type="Gene3D" id="3.30.1330.60">
    <property type="entry name" value="OmpA-like domain"/>
    <property type="match status" value="1"/>
</dbReference>
<sequence length="542" mass="60428">MHKTILLITTFIISIFFSSAQTLEQLGSALNTEFNEVNPVISPDGNTLYFGRVSHPSNTFGAKGSQDVWYSEFRNGLWSIARRMPNSINKDQYNDLFSITPDGNTILISGVYNAGRRENEAGISMSKKTKTGWSEPQKVNIPKFNDFCKGQFLTACLSNDGKTLILAFSEKRNSKEDDLYVCFLGKDGQWTKPENLGADLNTDDTETTPFLASDNYTLYFASSRKGGLGGTDIWVSKRMDRSWRKWSKPINMGEKVNSDANELSYTISASGEYAYMSTKKNSVGKGDLVRFKLREEKKVEPTVAGVQTSNTRMEEQRSLSEGKSPIDKNSTTPTPVVMISGKVIDGKTGRPIEAKIIYQTLPDGEEVGEAYTNPSTGEYKIVLPYGSKYSYRAVAKDFIAIGKNIDLTEIKEFKEISNDELKLVPIKAGEKVPLNNIFFEYAKATLRSESFPELDRIAETLKENGNLVIEIQGHTDNVGSNESNLKLSQDRAESVRSYLLSKKLPSNRVTSIGFGETRPIASNDTEEGKAQNRRVEFVILKN</sequence>
<dbReference type="EMBL" id="CAKLPY010000002">
    <property type="protein sequence ID" value="CAH0997033.1"/>
    <property type="molecule type" value="Genomic_DNA"/>
</dbReference>
<keyword evidence="9" id="KW-1185">Reference proteome</keyword>
<evidence type="ECO:0000256" key="1">
    <source>
        <dbReference type="ARBA" id="ARBA00004442"/>
    </source>
</evidence>
<dbReference type="Gene3D" id="2.120.10.10">
    <property type="match status" value="1"/>
</dbReference>
<keyword evidence="8" id="KW-0449">Lipoprotein</keyword>
<evidence type="ECO:0000256" key="4">
    <source>
        <dbReference type="PROSITE-ProRule" id="PRU00473"/>
    </source>
</evidence>
<feature type="domain" description="OmpA-like" evidence="7">
    <location>
        <begin position="428"/>
        <end position="542"/>
    </location>
</feature>
<feature type="chain" id="PRO_5046647708" evidence="6">
    <location>
        <begin position="21"/>
        <end position="542"/>
    </location>
</feature>
<comment type="subcellular location">
    <subcellularLocation>
        <location evidence="1">Cell outer membrane</location>
    </subcellularLocation>
</comment>
<dbReference type="InterPro" id="IPR011659">
    <property type="entry name" value="WD40"/>
</dbReference>
<dbReference type="PANTHER" id="PTHR30329">
    <property type="entry name" value="STATOR ELEMENT OF FLAGELLAR MOTOR COMPLEX"/>
    <property type="match status" value="1"/>
</dbReference>
<reference evidence="8" key="1">
    <citation type="submission" date="2021-12" db="EMBL/GenBank/DDBJ databases">
        <authorList>
            <person name="Rodrigo-Torres L."/>
            <person name="Arahal R. D."/>
            <person name="Lucena T."/>
        </authorList>
    </citation>
    <scope>NUCLEOTIDE SEQUENCE</scope>
    <source>
        <strain evidence="8">CECT 8858</strain>
    </source>
</reference>
<dbReference type="Proteomes" id="UP000837932">
    <property type="component" value="Unassembled WGS sequence"/>
</dbReference>
<dbReference type="PRINTS" id="PR01021">
    <property type="entry name" value="OMPADOMAIN"/>
</dbReference>
<feature type="compositionally biased region" description="Basic and acidic residues" evidence="5">
    <location>
        <begin position="312"/>
        <end position="326"/>
    </location>
</feature>
<dbReference type="Pfam" id="PF00691">
    <property type="entry name" value="OmpA"/>
    <property type="match status" value="1"/>
</dbReference>
<evidence type="ECO:0000256" key="6">
    <source>
        <dbReference type="SAM" id="SignalP"/>
    </source>
</evidence>
<dbReference type="CDD" id="cd07185">
    <property type="entry name" value="OmpA_C-like"/>
    <property type="match status" value="1"/>
</dbReference>
<dbReference type="InterPro" id="IPR006664">
    <property type="entry name" value="OMP_bac"/>
</dbReference>
<dbReference type="Pfam" id="PF07676">
    <property type="entry name" value="PD40"/>
    <property type="match status" value="2"/>
</dbReference>
<dbReference type="SUPFAM" id="SSF103088">
    <property type="entry name" value="OmpA-like"/>
    <property type="match status" value="1"/>
</dbReference>
<name>A0ABN8EWK4_9BACT</name>
<protein>
    <submittedName>
        <fullName evidence="8">Peptidoglycan-associated lipoprotein</fullName>
    </submittedName>
</protein>
<accession>A0ABN8EWK4</accession>
<gene>
    <name evidence="8" type="primary">pal_14</name>
    <name evidence="8" type="ORF">EMA8858_03170</name>
</gene>
<evidence type="ECO:0000256" key="5">
    <source>
        <dbReference type="SAM" id="MobiDB-lite"/>
    </source>
</evidence>
<evidence type="ECO:0000256" key="2">
    <source>
        <dbReference type="ARBA" id="ARBA00023136"/>
    </source>
</evidence>
<dbReference type="SUPFAM" id="SSF82171">
    <property type="entry name" value="DPP6 N-terminal domain-like"/>
    <property type="match status" value="1"/>
</dbReference>
<organism evidence="8 9">
    <name type="scientific">Emticicia aquatica</name>
    <dbReference type="NCBI Taxonomy" id="1681835"/>
    <lineage>
        <taxon>Bacteria</taxon>
        <taxon>Pseudomonadati</taxon>
        <taxon>Bacteroidota</taxon>
        <taxon>Cytophagia</taxon>
        <taxon>Cytophagales</taxon>
        <taxon>Leadbetterellaceae</taxon>
        <taxon>Emticicia</taxon>
    </lineage>
</organism>
<dbReference type="PANTHER" id="PTHR30329:SF21">
    <property type="entry name" value="LIPOPROTEIN YIAD-RELATED"/>
    <property type="match status" value="1"/>
</dbReference>
<evidence type="ECO:0000313" key="9">
    <source>
        <dbReference type="Proteomes" id="UP000837932"/>
    </source>
</evidence>
<keyword evidence="2 4" id="KW-0472">Membrane</keyword>
<dbReference type="InterPro" id="IPR036737">
    <property type="entry name" value="OmpA-like_sf"/>
</dbReference>
<evidence type="ECO:0000256" key="3">
    <source>
        <dbReference type="ARBA" id="ARBA00023237"/>
    </source>
</evidence>